<evidence type="ECO:0000256" key="1">
    <source>
        <dbReference type="ARBA" id="ARBA00001974"/>
    </source>
</evidence>
<keyword evidence="4" id="KW-0274">FAD</keyword>
<dbReference type="Pfam" id="PF02771">
    <property type="entry name" value="Acyl-CoA_dh_N"/>
    <property type="match status" value="1"/>
</dbReference>
<dbReference type="HOGENOM" id="CLU_018204_0_2_4"/>
<evidence type="ECO:0000259" key="9">
    <source>
        <dbReference type="Pfam" id="PF02770"/>
    </source>
</evidence>
<protein>
    <recommendedName>
        <fullName evidence="7">Cyclohexane-1-carbonyl-CoA dehydrogenase</fullName>
        <ecNumber evidence="6">1.3.8.11</ecNumber>
    </recommendedName>
</protein>
<dbReference type="InterPro" id="IPR006089">
    <property type="entry name" value="Acyl-CoA_DH_CS"/>
</dbReference>
<dbReference type="GO" id="GO:0003995">
    <property type="term" value="F:acyl-CoA dehydrogenase activity"/>
    <property type="evidence" value="ECO:0007669"/>
    <property type="project" value="InterPro"/>
</dbReference>
<keyword evidence="3" id="KW-0285">Flavoprotein</keyword>
<dbReference type="Gene3D" id="1.10.540.10">
    <property type="entry name" value="Acyl-CoA dehydrogenase/oxidase, N-terminal domain"/>
    <property type="match status" value="1"/>
</dbReference>
<dbReference type="KEGG" id="rme:Rmet_1816"/>
<dbReference type="EMBL" id="CP000352">
    <property type="protein sequence ID" value="ABF08695.1"/>
    <property type="molecule type" value="Genomic_DNA"/>
</dbReference>
<dbReference type="InterPro" id="IPR009100">
    <property type="entry name" value="AcylCoA_DH/oxidase_NM_dom_sf"/>
</dbReference>
<dbReference type="FunFam" id="1.20.140.10:FF:000001">
    <property type="entry name" value="Acyl-CoA dehydrogenase"/>
    <property type="match status" value="1"/>
</dbReference>
<keyword evidence="12" id="KW-1185">Reference proteome</keyword>
<evidence type="ECO:0000256" key="3">
    <source>
        <dbReference type="ARBA" id="ARBA00022630"/>
    </source>
</evidence>
<evidence type="ECO:0000313" key="12">
    <source>
        <dbReference type="Proteomes" id="UP000002429"/>
    </source>
</evidence>
<evidence type="ECO:0000256" key="5">
    <source>
        <dbReference type="ARBA" id="ARBA00023002"/>
    </source>
</evidence>
<reference evidence="12" key="1">
    <citation type="journal article" date="2010" name="PLoS ONE">
        <title>The complete genome sequence of Cupriavidus metallidurans strain CH34, a master survivalist in harsh and anthropogenic environments.</title>
        <authorList>
            <person name="Janssen P.J."/>
            <person name="Van Houdt R."/>
            <person name="Moors H."/>
            <person name="Monsieurs P."/>
            <person name="Morin N."/>
            <person name="Michaux A."/>
            <person name="Benotmane M.A."/>
            <person name="Leys N."/>
            <person name="Vallaeys T."/>
            <person name="Lapidus A."/>
            <person name="Monchy S."/>
            <person name="Medigue C."/>
            <person name="Taghavi S."/>
            <person name="McCorkle S."/>
            <person name="Dunn J."/>
            <person name="van der Lelie D."/>
            <person name="Mergeay M."/>
        </authorList>
    </citation>
    <scope>NUCLEOTIDE SEQUENCE [LARGE SCALE GENOMIC DNA]</scope>
    <source>
        <strain evidence="12">ATCC 43123 / DSM 2839 / NBRC 102507 / CH34</strain>
    </source>
</reference>
<keyword evidence="5 11" id="KW-0560">Oxidoreductase</keyword>
<evidence type="ECO:0000256" key="4">
    <source>
        <dbReference type="ARBA" id="ARBA00022827"/>
    </source>
</evidence>
<feature type="domain" description="Acyl-CoA oxidase/dehydrogenase middle" evidence="9">
    <location>
        <begin position="164"/>
        <end position="260"/>
    </location>
</feature>
<evidence type="ECO:0000256" key="2">
    <source>
        <dbReference type="ARBA" id="ARBA00009347"/>
    </source>
</evidence>
<dbReference type="InterPro" id="IPR036250">
    <property type="entry name" value="AcylCo_DH-like_C"/>
</dbReference>
<dbReference type="Pfam" id="PF00441">
    <property type="entry name" value="Acyl-CoA_dh_1"/>
    <property type="match status" value="1"/>
</dbReference>
<evidence type="ECO:0000256" key="7">
    <source>
        <dbReference type="ARBA" id="ARBA00067292"/>
    </source>
</evidence>
<dbReference type="SUPFAM" id="SSF56645">
    <property type="entry name" value="Acyl-CoA dehydrogenase NM domain-like"/>
    <property type="match status" value="1"/>
</dbReference>
<dbReference type="InterPro" id="IPR013786">
    <property type="entry name" value="AcylCoA_DH/ox_N"/>
</dbReference>
<dbReference type="PANTHER" id="PTHR43884:SF40">
    <property type="entry name" value="ACYL-COA DEHYDROGENASE"/>
    <property type="match status" value="1"/>
</dbReference>
<sequence>MAFILPKRCADCAMVVQDSETTVPTFGRRAYAPRHQKSWWSETMIRDPEAFDAFLQTLRRFVREKLVPREAEVAEHDEVAQDLVDAMAAQGMFGYSIPEQYGGAGMTTEELVLAAMELSQCSVAFRARVGTNTGIGSEALVADGTPAQKQHYLPLLASGQLTGSFALTEPEAGSDATALQTTAVRDGDAYILNGTKCFITNAPIAGLFTVMARTDPANLGAGGISAFIVPRETPGLSTGRPYQKMGQAGSPVSEVHFDNCRVPAVNLIGGEEGKGFRTAMKVLNKQRIHLAALCTGPAIRMLEDAVRFVTERKQFGQVLADFQLVQAMIADCQTDIHAARALILETARKRDLGEDVTMQASICKYFASEMCGRVADRCVQLFGGYGYIADYGIERFYRDVRLFRLYEGTSQIHQINIAKRTFAQAGGQR</sequence>
<dbReference type="EC" id="1.3.8.11" evidence="6"/>
<accession>Q1LMD1</accession>
<evidence type="ECO:0000313" key="11">
    <source>
        <dbReference type="EMBL" id="ABF08695.1"/>
    </source>
</evidence>
<evidence type="ECO:0000259" key="10">
    <source>
        <dbReference type="Pfam" id="PF02771"/>
    </source>
</evidence>
<dbReference type="Gene3D" id="1.20.140.10">
    <property type="entry name" value="Butyryl-CoA Dehydrogenase, subunit A, domain 3"/>
    <property type="match status" value="1"/>
</dbReference>
<evidence type="ECO:0000256" key="6">
    <source>
        <dbReference type="ARBA" id="ARBA00066361"/>
    </source>
</evidence>
<organism evidence="11 12">
    <name type="scientific">Cupriavidus metallidurans (strain ATCC 43123 / DSM 2839 / NBRC 102507 / CH34)</name>
    <name type="common">Ralstonia metallidurans</name>
    <dbReference type="NCBI Taxonomy" id="266264"/>
    <lineage>
        <taxon>Bacteria</taxon>
        <taxon>Pseudomonadati</taxon>
        <taxon>Pseudomonadota</taxon>
        <taxon>Betaproteobacteria</taxon>
        <taxon>Burkholderiales</taxon>
        <taxon>Burkholderiaceae</taxon>
        <taxon>Cupriavidus</taxon>
    </lineage>
</organism>
<dbReference type="SUPFAM" id="SSF47203">
    <property type="entry name" value="Acyl-CoA dehydrogenase C-terminal domain-like"/>
    <property type="match status" value="1"/>
</dbReference>
<dbReference type="STRING" id="266264.Rmet_1816"/>
<feature type="domain" description="Acyl-CoA dehydrogenase/oxidase C-terminal" evidence="8">
    <location>
        <begin position="273"/>
        <end position="420"/>
    </location>
</feature>
<proteinExistence type="inferred from homology"/>
<dbReference type="PROSITE" id="PS00072">
    <property type="entry name" value="ACYL_COA_DH_1"/>
    <property type="match status" value="1"/>
</dbReference>
<dbReference type="AlphaFoldDB" id="Q1LMD1"/>
<name>Q1LMD1_CUPMC</name>
<evidence type="ECO:0000259" key="8">
    <source>
        <dbReference type="Pfam" id="PF00441"/>
    </source>
</evidence>
<dbReference type="FunFam" id="2.40.110.10:FF:000009">
    <property type="entry name" value="Acyl-CoA dehydrogenase"/>
    <property type="match status" value="1"/>
</dbReference>
<comment type="similarity">
    <text evidence="2">Belongs to the acyl-CoA dehydrogenase family.</text>
</comment>
<dbReference type="InterPro" id="IPR046373">
    <property type="entry name" value="Acyl-CoA_Oxase/DH_mid-dom_sf"/>
</dbReference>
<feature type="domain" description="Acyl-CoA dehydrogenase/oxidase N-terminal" evidence="10">
    <location>
        <begin position="52"/>
        <end position="160"/>
    </location>
</feature>
<dbReference type="InterPro" id="IPR006091">
    <property type="entry name" value="Acyl-CoA_Oxase/DH_mid-dom"/>
</dbReference>
<dbReference type="eggNOG" id="COG1960">
    <property type="taxonomic scope" value="Bacteria"/>
</dbReference>
<dbReference type="Proteomes" id="UP000002429">
    <property type="component" value="Chromosome"/>
</dbReference>
<comment type="cofactor">
    <cofactor evidence="1">
        <name>FAD</name>
        <dbReference type="ChEBI" id="CHEBI:57692"/>
    </cofactor>
</comment>
<dbReference type="PANTHER" id="PTHR43884">
    <property type="entry name" value="ACYL-COA DEHYDROGENASE"/>
    <property type="match status" value="1"/>
</dbReference>
<gene>
    <name evidence="11" type="ordered locus">Rmet_1816</name>
</gene>
<dbReference type="GO" id="GO:0050660">
    <property type="term" value="F:flavin adenine dinucleotide binding"/>
    <property type="evidence" value="ECO:0007669"/>
    <property type="project" value="InterPro"/>
</dbReference>
<dbReference type="Gene3D" id="2.40.110.10">
    <property type="entry name" value="Butyryl-CoA Dehydrogenase, subunit A, domain 2"/>
    <property type="match status" value="1"/>
</dbReference>
<dbReference type="InterPro" id="IPR009075">
    <property type="entry name" value="AcylCo_DH/oxidase_C"/>
</dbReference>
<dbReference type="Pfam" id="PF02770">
    <property type="entry name" value="Acyl-CoA_dh_M"/>
    <property type="match status" value="1"/>
</dbReference>
<dbReference type="PROSITE" id="PS00073">
    <property type="entry name" value="ACYL_COA_DH_2"/>
    <property type="match status" value="1"/>
</dbReference>
<dbReference type="InterPro" id="IPR037069">
    <property type="entry name" value="AcylCoA_DH/ox_N_sf"/>
</dbReference>